<evidence type="ECO:0000256" key="6">
    <source>
        <dbReference type="ARBA" id="ARBA00023004"/>
    </source>
</evidence>
<evidence type="ECO:0000256" key="3">
    <source>
        <dbReference type="ARBA" id="ARBA00022617"/>
    </source>
</evidence>
<organism evidence="10">
    <name type="scientific">Mycobacterium avium subsp. hominissuis</name>
    <dbReference type="NCBI Taxonomy" id="439334"/>
    <lineage>
        <taxon>Bacteria</taxon>
        <taxon>Bacillati</taxon>
        <taxon>Actinomycetota</taxon>
        <taxon>Actinomycetes</taxon>
        <taxon>Mycobacteriales</taxon>
        <taxon>Mycobacteriaceae</taxon>
        <taxon>Mycobacterium</taxon>
        <taxon>Mycobacterium avium complex (MAC)</taxon>
    </lineage>
</organism>
<evidence type="ECO:0000313" key="9">
    <source>
        <dbReference type="EMBL" id="AIL92421.1"/>
    </source>
</evidence>
<dbReference type="GO" id="GO:0008395">
    <property type="term" value="F:steroid hydroxylase activity"/>
    <property type="evidence" value="ECO:0007669"/>
    <property type="project" value="TreeGrafter"/>
</dbReference>
<dbReference type="InterPro" id="IPR036396">
    <property type="entry name" value="Cyt_P450_sf"/>
</dbReference>
<dbReference type="AlphaFoldDB" id="A0A088DJE5"/>
<reference evidence="10" key="1">
    <citation type="journal article" date="2014" name="FEBS Lett.">
        <title>Identification and comparative analysis of a genomic island in Mycobacterium avium subsp. hominissuis.</title>
        <authorList>
            <person name="Lahiri A."/>
            <person name="Sanchini A."/>
            <person name="Semmler T."/>
            <person name="Schafer H."/>
            <person name="Lewin A."/>
        </authorList>
    </citation>
    <scope>NUCLEOTIDE SEQUENCE</scope>
    <source>
        <strain evidence="10">27-1</strain>
        <strain evidence="9">2721</strain>
    </source>
</reference>
<dbReference type="InterPro" id="IPR017972">
    <property type="entry name" value="Cyt_P450_CS"/>
</dbReference>
<evidence type="ECO:0000256" key="2">
    <source>
        <dbReference type="ARBA" id="ARBA00010617"/>
    </source>
</evidence>
<proteinExistence type="inferred from homology"/>
<dbReference type="InterPro" id="IPR002397">
    <property type="entry name" value="Cyt_P450_B"/>
</dbReference>
<evidence type="ECO:0000256" key="4">
    <source>
        <dbReference type="ARBA" id="ARBA00022723"/>
    </source>
</evidence>
<dbReference type="PANTHER" id="PTHR46696:SF4">
    <property type="entry name" value="BIOTIN BIOSYNTHESIS CYTOCHROME P450"/>
    <property type="match status" value="1"/>
</dbReference>
<comment type="similarity">
    <text evidence="2 8">Belongs to the cytochrome P450 family.</text>
</comment>
<keyword evidence="7 8" id="KW-0503">Monooxygenase</keyword>
<dbReference type="PRINTS" id="PR00385">
    <property type="entry name" value="P450"/>
</dbReference>
<keyword evidence="6 8" id="KW-0408">Iron</keyword>
<sequence>MTTVQLRYDPFDATIQDDLYPIYRQLRDKAPLYRAADSNTWVFSRHEDVVSALLDHHTYSSVDGIFPTPPGSDFHASFLPMMILMDPPRHDQLRALVSKAFTPRRIAALSSGIEDLAEDLSDCLDRGAGSVDFAADFAAVLPAMVIADLLGIPREDRAQFRQWSTTMVQSNPARGEMGEGLAAAAAVYAYFTDFLAERRREPRGDLMSALVSAEIDGKRLTDEDLLGFCLLLLIAGHETTSNLLSNAAVVLASDPDIRRRLVADDNLLGPAVEELLRYDSPVQGLSRTLTRDVTLHGVTMSVGDSVLLLFGSANRDERVFADPDVFDIGRKPEHQVAFGRGIHFCLGASLARMEARIALRALLARVPNWEVDLENAQRLRSGLIRGYMSLPISWSAN</sequence>
<dbReference type="Gene3D" id="1.10.630.10">
    <property type="entry name" value="Cytochrome P450"/>
    <property type="match status" value="1"/>
</dbReference>
<evidence type="ECO:0000256" key="1">
    <source>
        <dbReference type="ARBA" id="ARBA00001971"/>
    </source>
</evidence>
<dbReference type="GO" id="GO:0005506">
    <property type="term" value="F:iron ion binding"/>
    <property type="evidence" value="ECO:0007669"/>
    <property type="project" value="InterPro"/>
</dbReference>
<dbReference type="PROSITE" id="PS00086">
    <property type="entry name" value="CYTOCHROME_P450"/>
    <property type="match status" value="1"/>
</dbReference>
<dbReference type="GO" id="GO:0020037">
    <property type="term" value="F:heme binding"/>
    <property type="evidence" value="ECO:0007669"/>
    <property type="project" value="InterPro"/>
</dbReference>
<dbReference type="GO" id="GO:0036199">
    <property type="term" value="F:cholest-4-en-3-one 26-monooxygenase activity"/>
    <property type="evidence" value="ECO:0007669"/>
    <property type="project" value="TreeGrafter"/>
</dbReference>
<accession>A0A088DJE5</accession>
<comment type="cofactor">
    <cofactor evidence="1">
        <name>heme</name>
        <dbReference type="ChEBI" id="CHEBI:30413"/>
    </cofactor>
</comment>
<dbReference type="GO" id="GO:0006707">
    <property type="term" value="P:cholesterol catabolic process"/>
    <property type="evidence" value="ECO:0007669"/>
    <property type="project" value="TreeGrafter"/>
</dbReference>
<dbReference type="EMBL" id="KM105871">
    <property type="protein sequence ID" value="AIL92421.1"/>
    <property type="molecule type" value="Genomic_DNA"/>
</dbReference>
<evidence type="ECO:0000313" key="10">
    <source>
        <dbReference type="EMBL" id="AIL92520.1"/>
    </source>
</evidence>
<dbReference type="PRINTS" id="PR00359">
    <property type="entry name" value="BP450"/>
</dbReference>
<evidence type="ECO:0000256" key="5">
    <source>
        <dbReference type="ARBA" id="ARBA00023002"/>
    </source>
</evidence>
<dbReference type="PANTHER" id="PTHR46696">
    <property type="entry name" value="P450, PUTATIVE (EUROFUNG)-RELATED"/>
    <property type="match status" value="1"/>
</dbReference>
<evidence type="ECO:0000256" key="8">
    <source>
        <dbReference type="RuleBase" id="RU000461"/>
    </source>
</evidence>
<name>A0A088DJE5_MYCAV</name>
<dbReference type="Pfam" id="PF00067">
    <property type="entry name" value="p450"/>
    <property type="match status" value="1"/>
</dbReference>
<dbReference type="FunFam" id="1.10.630.10:FF:000018">
    <property type="entry name" value="Cytochrome P450 monooxygenase"/>
    <property type="match status" value="1"/>
</dbReference>
<keyword evidence="3 8" id="KW-0349">Heme</keyword>
<dbReference type="RefSeq" id="WP_014710942.1">
    <property type="nucleotide sequence ID" value="NZ_FKJL01000074.1"/>
</dbReference>
<keyword evidence="4 8" id="KW-0479">Metal-binding</keyword>
<protein>
    <submittedName>
        <fullName evidence="10">Putative cytochrome P450 hydroxylase</fullName>
    </submittedName>
</protein>
<dbReference type="SUPFAM" id="SSF48264">
    <property type="entry name" value="Cytochrome P450"/>
    <property type="match status" value="1"/>
</dbReference>
<dbReference type="EMBL" id="KM206567">
    <property type="protein sequence ID" value="AIL92520.1"/>
    <property type="molecule type" value="Genomic_DNA"/>
</dbReference>
<keyword evidence="5 8" id="KW-0560">Oxidoreductase</keyword>
<dbReference type="CDD" id="cd11078">
    <property type="entry name" value="CYP130-like"/>
    <property type="match status" value="1"/>
</dbReference>
<dbReference type="InterPro" id="IPR001128">
    <property type="entry name" value="Cyt_P450"/>
</dbReference>
<evidence type="ECO:0000256" key="7">
    <source>
        <dbReference type="ARBA" id="ARBA00023033"/>
    </source>
</evidence>